<feature type="transmembrane region" description="Helical" evidence="11">
    <location>
        <begin position="65"/>
        <end position="85"/>
    </location>
</feature>
<reference evidence="13 14" key="1">
    <citation type="submission" date="2015-09" db="EMBL/GenBank/DDBJ databases">
        <title>Draft genome sequence of a Caloramator mitchellensis, a moderate thermophile from the Great Artesian Basin of Australia.</title>
        <authorList>
            <person name="Patel B.K."/>
        </authorList>
    </citation>
    <scope>NUCLEOTIDE SEQUENCE [LARGE SCALE GENOMIC DNA]</scope>
    <source>
        <strain evidence="13 14">VF08</strain>
    </source>
</reference>
<evidence type="ECO:0000256" key="3">
    <source>
        <dbReference type="ARBA" id="ARBA00009983"/>
    </source>
</evidence>
<dbReference type="Pfam" id="PF00884">
    <property type="entry name" value="Sulfatase"/>
    <property type="match status" value="1"/>
</dbReference>
<gene>
    <name evidence="13" type="primary">ltaS</name>
    <name evidence="13" type="ORF">ABG79_00720</name>
</gene>
<keyword evidence="5 11" id="KW-0812">Transmembrane</keyword>
<comment type="similarity">
    <text evidence="3">Belongs to the LTA synthase family.</text>
</comment>
<feature type="binding site" evidence="10">
    <location>
        <position position="465"/>
    </location>
    <ligand>
        <name>Mn(2+)</name>
        <dbReference type="ChEBI" id="CHEBI:29035"/>
    </ligand>
</feature>
<evidence type="ECO:0000256" key="2">
    <source>
        <dbReference type="ARBA" id="ARBA00004936"/>
    </source>
</evidence>
<feature type="domain" description="Sulfatase N-terminal" evidence="12">
    <location>
        <begin position="243"/>
        <end position="529"/>
    </location>
</feature>
<evidence type="ECO:0000259" key="12">
    <source>
        <dbReference type="Pfam" id="PF00884"/>
    </source>
</evidence>
<protein>
    <submittedName>
        <fullName evidence="13">Lipoteichoic acid synthase</fullName>
    </submittedName>
</protein>
<comment type="pathway">
    <text evidence="2">Cell wall biogenesis; lipoteichoic acid biosynthesis.</text>
</comment>
<evidence type="ECO:0000256" key="4">
    <source>
        <dbReference type="ARBA" id="ARBA00022475"/>
    </source>
</evidence>
<organism evidence="13 14">
    <name type="scientific">Caloramator mitchellensis</name>
    <dbReference type="NCBI Taxonomy" id="908809"/>
    <lineage>
        <taxon>Bacteria</taxon>
        <taxon>Bacillati</taxon>
        <taxon>Bacillota</taxon>
        <taxon>Clostridia</taxon>
        <taxon>Eubacteriales</taxon>
        <taxon>Clostridiaceae</taxon>
        <taxon>Caloramator</taxon>
    </lineage>
</organism>
<feature type="binding site" evidence="9">
    <location>
        <position position="406"/>
    </location>
    <ligand>
        <name>substrate</name>
    </ligand>
</feature>
<dbReference type="PANTHER" id="PTHR47371:SF3">
    <property type="entry name" value="PHOSPHOGLYCEROL TRANSFERASE I"/>
    <property type="match status" value="1"/>
</dbReference>
<dbReference type="AlphaFoldDB" id="A0A0R3JUY0"/>
<evidence type="ECO:0000256" key="10">
    <source>
        <dbReference type="PIRSR" id="PIRSR005091-3"/>
    </source>
</evidence>
<evidence type="ECO:0000256" key="5">
    <source>
        <dbReference type="ARBA" id="ARBA00022692"/>
    </source>
</evidence>
<dbReference type="PIRSF" id="PIRSF005091">
    <property type="entry name" value="Mmb_sulf_HI1246"/>
    <property type="match status" value="1"/>
</dbReference>
<comment type="subcellular location">
    <subcellularLocation>
        <location evidence="1">Cell membrane</location>
        <topology evidence="1">Multi-pass membrane protein</topology>
    </subcellularLocation>
</comment>
<dbReference type="Proteomes" id="UP000052015">
    <property type="component" value="Unassembled WGS sequence"/>
</dbReference>
<dbReference type="Gene3D" id="3.40.720.10">
    <property type="entry name" value="Alkaline Phosphatase, subunit A"/>
    <property type="match status" value="1"/>
</dbReference>
<dbReference type="GO" id="GO:0046872">
    <property type="term" value="F:metal ion binding"/>
    <property type="evidence" value="ECO:0007669"/>
    <property type="project" value="UniProtKB-KW"/>
</dbReference>
<evidence type="ECO:0000256" key="8">
    <source>
        <dbReference type="PIRSR" id="PIRSR005091-1"/>
    </source>
</evidence>
<keyword evidence="6 11" id="KW-1133">Transmembrane helix</keyword>
<evidence type="ECO:0000313" key="14">
    <source>
        <dbReference type="Proteomes" id="UP000052015"/>
    </source>
</evidence>
<keyword evidence="7 11" id="KW-0472">Membrane</keyword>
<keyword evidence="4" id="KW-1003">Cell membrane</keyword>
<keyword evidence="9" id="KW-0479">Metal-binding</keyword>
<dbReference type="STRING" id="908809.ABG79_00720"/>
<dbReference type="GO" id="GO:0005886">
    <property type="term" value="C:plasma membrane"/>
    <property type="evidence" value="ECO:0007669"/>
    <property type="project" value="UniProtKB-SubCell"/>
</dbReference>
<dbReference type="PANTHER" id="PTHR47371">
    <property type="entry name" value="LIPOTEICHOIC ACID SYNTHASE"/>
    <property type="match status" value="1"/>
</dbReference>
<dbReference type="Gene3D" id="3.30.1120.170">
    <property type="match status" value="1"/>
</dbReference>
<feature type="binding site" evidence="10">
    <location>
        <position position="251"/>
    </location>
    <ligand>
        <name>Mn(2+)</name>
        <dbReference type="ChEBI" id="CHEBI:29035"/>
    </ligand>
</feature>
<evidence type="ECO:0000256" key="1">
    <source>
        <dbReference type="ARBA" id="ARBA00004651"/>
    </source>
</evidence>
<dbReference type="EMBL" id="LKHP01000003">
    <property type="protein sequence ID" value="KRQ87382.1"/>
    <property type="molecule type" value="Genomic_DNA"/>
</dbReference>
<dbReference type="SUPFAM" id="SSF53649">
    <property type="entry name" value="Alkaline phosphatase-like"/>
    <property type="match status" value="1"/>
</dbReference>
<evidence type="ECO:0000313" key="13">
    <source>
        <dbReference type="EMBL" id="KRQ87382.1"/>
    </source>
</evidence>
<dbReference type="InterPro" id="IPR050448">
    <property type="entry name" value="OpgB/LTA_synthase_biosynth"/>
</dbReference>
<evidence type="ECO:0000256" key="6">
    <source>
        <dbReference type="ARBA" id="ARBA00022989"/>
    </source>
</evidence>
<evidence type="ECO:0000256" key="9">
    <source>
        <dbReference type="PIRSR" id="PIRSR005091-2"/>
    </source>
</evidence>
<name>A0A0R3JUY0_CALMK</name>
<feature type="transmembrane region" description="Helical" evidence="11">
    <location>
        <begin position="150"/>
        <end position="170"/>
    </location>
</feature>
<proteinExistence type="inferred from homology"/>
<evidence type="ECO:0000256" key="7">
    <source>
        <dbReference type="ARBA" id="ARBA00023136"/>
    </source>
</evidence>
<evidence type="ECO:0000256" key="11">
    <source>
        <dbReference type="SAM" id="Phobius"/>
    </source>
</evidence>
<feature type="transmembrane region" description="Helical" evidence="11">
    <location>
        <begin position="117"/>
        <end position="138"/>
    </location>
</feature>
<keyword evidence="14" id="KW-1185">Reference proteome</keyword>
<feature type="active site" evidence="8">
    <location>
        <position position="293"/>
    </location>
</feature>
<keyword evidence="9" id="KW-0464">Manganese</keyword>
<feature type="binding site" evidence="10">
    <location>
        <position position="293"/>
    </location>
    <ligand>
        <name>Mn(2+)</name>
        <dbReference type="ChEBI" id="CHEBI:29035"/>
    </ligand>
</feature>
<accession>A0A0R3JUY0</accession>
<sequence length="602" mass="69667">MKRLKLFKNIYFYYVLFAALFASKMIGFNVITDMGTNFRTILANAGFIMILIGFPMFFEKKNQIRILALINIVLDFILAVDLFYFDYYKNFFSFFSLRHAGQLGEVADSLAYLFKPIYFVLALEVILNIIIIILISKIEFKEENFSDKAVRIFALLLCGIFMLNSTFYLARKKDKWVLTAMYDKKFIVQNTGILGYHYFDFRKFSNENNFMKTLNVAQAKELNNLLQEKNNNKPAFYGKYEGKNLIIVQIEAFQHFLIDKKINGIEVTPNINRLKNEEIYLSNFYHEISNGGTSDAEFAANTGLLPLPSGAVYYLYPFNKYESIANKLKEKGYLTSAMHGNDAGFWNRATVYKTLGFDKFESIDKFNADEMVGIGLSDQSFFRQAVEKMKNYEKPFYSFLISISSHYPFNDKKFKDFDVGNLDGTLLGNYLQSAHYTDKAIGEFVDELKRTGLWDNSVVIFYGDHYAIPYGNKEQLEKAIGEKINDDIDWTNNQRVVSIMHIPDFEVKGEVSTVSGQADIAPTVADLFGFSLSKYVGEDIFNKSKEYVIFPDGSFIYRDKIYLQSQNKMFDMNTKSESNDYDIINYIKKLYDYSAMIIRNNL</sequence>
<feature type="binding site" evidence="10">
    <location>
        <position position="464"/>
    </location>
    <ligand>
        <name>Mn(2+)</name>
        <dbReference type="ChEBI" id="CHEBI:29035"/>
    </ligand>
</feature>
<feature type="transmembrane region" description="Helical" evidence="11">
    <location>
        <begin position="38"/>
        <end position="58"/>
    </location>
</feature>
<dbReference type="CDD" id="cd16015">
    <property type="entry name" value="LTA_synthase"/>
    <property type="match status" value="1"/>
</dbReference>
<dbReference type="InterPro" id="IPR012160">
    <property type="entry name" value="LtaS-like"/>
</dbReference>
<comment type="caution">
    <text evidence="13">The sequence shown here is derived from an EMBL/GenBank/DDBJ whole genome shotgun (WGS) entry which is preliminary data.</text>
</comment>
<dbReference type="InterPro" id="IPR000917">
    <property type="entry name" value="Sulfatase_N"/>
</dbReference>
<dbReference type="InterPro" id="IPR017850">
    <property type="entry name" value="Alkaline_phosphatase_core_sf"/>
</dbReference>
<feature type="transmembrane region" description="Helical" evidence="11">
    <location>
        <begin position="12"/>
        <end position="32"/>
    </location>
</feature>